<dbReference type="SUPFAM" id="SSF50630">
    <property type="entry name" value="Acid proteases"/>
    <property type="match status" value="1"/>
</dbReference>
<dbReference type="Proteomes" id="UP000316621">
    <property type="component" value="Chromosome 2"/>
</dbReference>
<feature type="domain" description="Xylanase inhibitor C-terminal" evidence="3">
    <location>
        <begin position="300"/>
        <end position="373"/>
    </location>
</feature>
<dbReference type="GO" id="GO:0042148">
    <property type="term" value="P:DNA strand invasion"/>
    <property type="evidence" value="ECO:0007669"/>
    <property type="project" value="TreeGrafter"/>
</dbReference>
<dbReference type="InterPro" id="IPR010995">
    <property type="entry name" value="DNA_repair_Rad51/TF_NusA_a-hlx"/>
</dbReference>
<dbReference type="FunFam" id="1.10.150.20:FF:000008">
    <property type="entry name" value="DNA repair protein RAD51 homolog"/>
    <property type="match status" value="1"/>
</dbReference>
<dbReference type="Pfam" id="PF14541">
    <property type="entry name" value="TAXi_C"/>
    <property type="match status" value="1"/>
</dbReference>
<accession>A0A4Y7IZB0</accession>
<dbReference type="GO" id="GO:0003697">
    <property type="term" value="F:single-stranded DNA binding"/>
    <property type="evidence" value="ECO:0007669"/>
    <property type="project" value="TreeGrafter"/>
</dbReference>
<dbReference type="GO" id="GO:0008094">
    <property type="term" value="F:ATP-dependent activity, acting on DNA"/>
    <property type="evidence" value="ECO:0007669"/>
    <property type="project" value="TreeGrafter"/>
</dbReference>
<dbReference type="GO" id="GO:0070192">
    <property type="term" value="P:chromosome organization involved in meiotic cell cycle"/>
    <property type="evidence" value="ECO:0007669"/>
    <property type="project" value="TreeGrafter"/>
</dbReference>
<evidence type="ECO:0000259" key="3">
    <source>
        <dbReference type="Pfam" id="PF14541"/>
    </source>
</evidence>
<dbReference type="Gene3D" id="2.40.70.10">
    <property type="entry name" value="Acid Proteases"/>
    <property type="match status" value="1"/>
</dbReference>
<keyword evidence="5" id="KW-1185">Reference proteome</keyword>
<organism evidence="4 5">
    <name type="scientific">Papaver somniferum</name>
    <name type="common">Opium poppy</name>
    <dbReference type="NCBI Taxonomy" id="3469"/>
    <lineage>
        <taxon>Eukaryota</taxon>
        <taxon>Viridiplantae</taxon>
        <taxon>Streptophyta</taxon>
        <taxon>Embryophyta</taxon>
        <taxon>Tracheophyta</taxon>
        <taxon>Spermatophyta</taxon>
        <taxon>Magnoliopsida</taxon>
        <taxon>Ranunculales</taxon>
        <taxon>Papaveraceae</taxon>
        <taxon>Papaveroideae</taxon>
        <taxon>Papaver</taxon>
    </lineage>
</organism>
<dbReference type="AlphaFoldDB" id="A0A4Y7IZB0"/>
<name>A0A4Y7IZB0_PAPSO</name>
<dbReference type="InterPro" id="IPR021109">
    <property type="entry name" value="Peptidase_aspartic_dom_sf"/>
</dbReference>
<dbReference type="InterPro" id="IPR027417">
    <property type="entry name" value="P-loop_NTPase"/>
</dbReference>
<dbReference type="GO" id="GO:0003690">
    <property type="term" value="F:double-stranded DNA binding"/>
    <property type="evidence" value="ECO:0007669"/>
    <property type="project" value="TreeGrafter"/>
</dbReference>
<evidence type="ECO:0000256" key="1">
    <source>
        <dbReference type="SAM" id="Phobius"/>
    </source>
</evidence>
<dbReference type="SUPFAM" id="SSF52540">
    <property type="entry name" value="P-loop containing nucleoside triphosphate hydrolases"/>
    <property type="match status" value="1"/>
</dbReference>
<dbReference type="GO" id="GO:0007131">
    <property type="term" value="P:reciprocal meiotic recombination"/>
    <property type="evidence" value="ECO:0007669"/>
    <property type="project" value="TreeGrafter"/>
</dbReference>
<dbReference type="PANTHER" id="PTHR22942">
    <property type="entry name" value="RECA/RAD51/RADA DNA STRAND-PAIRING FAMILY MEMBER"/>
    <property type="match status" value="1"/>
</dbReference>
<feature type="domain" description="Rad51-like C-terminal" evidence="2">
    <location>
        <begin position="71"/>
        <end position="190"/>
    </location>
</feature>
<keyword evidence="1" id="KW-0812">Transmembrane</keyword>
<dbReference type="GO" id="GO:0000150">
    <property type="term" value="F:DNA strand exchange activity"/>
    <property type="evidence" value="ECO:0007669"/>
    <property type="project" value="TreeGrafter"/>
</dbReference>
<proteinExistence type="predicted"/>
<dbReference type="Gene3D" id="3.40.50.300">
    <property type="entry name" value="P-loop containing nucleotide triphosphate hydrolases"/>
    <property type="match status" value="1"/>
</dbReference>
<dbReference type="GO" id="GO:0000166">
    <property type="term" value="F:nucleotide binding"/>
    <property type="evidence" value="ECO:0007669"/>
    <property type="project" value="InterPro"/>
</dbReference>
<evidence type="ECO:0000259" key="2">
    <source>
        <dbReference type="Pfam" id="PF08423"/>
    </source>
</evidence>
<sequence>MLFLKVAGVASVDVKKLKDASLCTVEAVAYSPPKGLLLIKGISDAKVDKILEAATKLVPLGFTSASQLHAQRQEIIQVTSGSRELDKVLEGGIETGSIAELYGGFRSGKTQLCHTLYVTCQLPLDQGGGEGKEMCIVAENGHSSKSNLKVVWWFGDNQLVASRNWIRSIEQHASDNVNKILVENKADMDERTNTCTPKHVLRDDIQKESFFFVLFNIALEGLLRVLNYVLCCFAVIICILLVRDSGGYKSCQLLWFAVNTGLFRLLVAWCGARSAKMVEALYINKVSLILYSNLSIAWPHYNLNLRSIAINWQLVPINLAVFSTSNSRGTIVDSGTTLAYLTEETFDPFVDAVSIWAKVKKQKSSDTVTAAESTYDLWRKLFKQAESRDTSGDILVFLSMFSNASVS</sequence>
<dbReference type="InterPro" id="IPR032799">
    <property type="entry name" value="TAXi_C"/>
</dbReference>
<dbReference type="STRING" id="3469.A0A4Y7IZB0"/>
<evidence type="ECO:0000313" key="4">
    <source>
        <dbReference type="EMBL" id="RZC52829.1"/>
    </source>
</evidence>
<dbReference type="PANTHER" id="PTHR22942:SF39">
    <property type="entry name" value="DNA REPAIR PROTEIN RAD51 HOMOLOG 1"/>
    <property type="match status" value="1"/>
</dbReference>
<evidence type="ECO:0008006" key="6">
    <source>
        <dbReference type="Google" id="ProtNLM"/>
    </source>
</evidence>
<reference evidence="4 5" key="1">
    <citation type="journal article" date="2018" name="Science">
        <title>The opium poppy genome and morphinan production.</title>
        <authorList>
            <person name="Guo L."/>
            <person name="Winzer T."/>
            <person name="Yang X."/>
            <person name="Li Y."/>
            <person name="Ning Z."/>
            <person name="He Z."/>
            <person name="Teodor R."/>
            <person name="Lu Y."/>
            <person name="Bowser T.A."/>
            <person name="Graham I.A."/>
            <person name="Ye K."/>
        </authorList>
    </citation>
    <scope>NUCLEOTIDE SEQUENCE [LARGE SCALE GENOMIC DNA]</scope>
    <source>
        <strain evidence="5">cv. HN1</strain>
        <tissue evidence="4">Leaves</tissue>
    </source>
</reference>
<protein>
    <recommendedName>
        <fullName evidence="6">RecA family profile 1 domain-containing protein</fullName>
    </recommendedName>
</protein>
<dbReference type="GO" id="GO:0006312">
    <property type="term" value="P:mitotic recombination"/>
    <property type="evidence" value="ECO:0007669"/>
    <property type="project" value="TreeGrafter"/>
</dbReference>
<dbReference type="SUPFAM" id="SSF47794">
    <property type="entry name" value="Rad51 N-terminal domain-like"/>
    <property type="match status" value="1"/>
</dbReference>
<keyword evidence="1" id="KW-1133">Transmembrane helix</keyword>
<evidence type="ECO:0000313" key="5">
    <source>
        <dbReference type="Proteomes" id="UP000316621"/>
    </source>
</evidence>
<dbReference type="EMBL" id="CM010716">
    <property type="protein sequence ID" value="RZC52829.1"/>
    <property type="molecule type" value="Genomic_DNA"/>
</dbReference>
<dbReference type="Gene3D" id="1.10.150.20">
    <property type="entry name" value="5' to 3' exonuclease, C-terminal subdomain"/>
    <property type="match status" value="1"/>
</dbReference>
<gene>
    <name evidence="4" type="ORF">C5167_021253</name>
</gene>
<dbReference type="Pfam" id="PF08423">
    <property type="entry name" value="Rad51"/>
    <property type="match status" value="1"/>
</dbReference>
<keyword evidence="1" id="KW-0472">Membrane</keyword>
<dbReference type="InterPro" id="IPR013632">
    <property type="entry name" value="Rad51_C"/>
</dbReference>
<dbReference type="GO" id="GO:0000730">
    <property type="term" value="P:DNA recombinase assembly"/>
    <property type="evidence" value="ECO:0007669"/>
    <property type="project" value="TreeGrafter"/>
</dbReference>
<dbReference type="GO" id="GO:0000794">
    <property type="term" value="C:condensed nuclear chromosome"/>
    <property type="evidence" value="ECO:0007669"/>
    <property type="project" value="TreeGrafter"/>
</dbReference>
<feature type="transmembrane region" description="Helical" evidence="1">
    <location>
        <begin position="225"/>
        <end position="242"/>
    </location>
</feature>
<dbReference type="Gramene" id="RZC52829">
    <property type="protein sequence ID" value="RZC52829"/>
    <property type="gene ID" value="C5167_021253"/>
</dbReference>